<comment type="caution">
    <text evidence="7">The sequence shown here is derived from an EMBL/GenBank/DDBJ whole genome shotgun (WGS) entry which is preliminary data.</text>
</comment>
<evidence type="ECO:0000313" key="8">
    <source>
        <dbReference type="Proteomes" id="UP001142055"/>
    </source>
</evidence>
<evidence type="ECO:0000256" key="3">
    <source>
        <dbReference type="ARBA" id="ARBA00022989"/>
    </source>
</evidence>
<dbReference type="Proteomes" id="UP001142055">
    <property type="component" value="Chromosome 1"/>
</dbReference>
<gene>
    <name evidence="7" type="ORF">RDWZM_001914</name>
</gene>
<proteinExistence type="predicted"/>
<comment type="subcellular location">
    <subcellularLocation>
        <location evidence="1">Membrane</location>
        <topology evidence="1">Multi-pass membrane protein</topology>
    </subcellularLocation>
</comment>
<feature type="transmembrane region" description="Helical" evidence="5">
    <location>
        <begin position="369"/>
        <end position="391"/>
    </location>
</feature>
<sequence>MGLYHCAGIRTWHIIILLCMLVNTISYTMRNNINMSIVAMVKDDQNETDGNTCMADEYVTEKVFRTVPILNRTFIERNVKFNSKDYNVEEQLPNEVFDWSESLQGTIVGAFYYSYMITMASGGQLADLFGSKRLLMIAVLISSLCTMATPTSAFISPYLVVAVRVLIGFVQGVITPTLYGLVPRWTPKSQLGIAIGFIQLSGNLGSIITMPICAFLAEYGFAGGWPSIFYVFGMVGIIFLLPWYYFVYDTPAVHPRISQSERDFIQNNLSISNGKRQLLVPWKQILTSRKVWAIAIARFSGGWSGLFLMSKLPAYLKTILHMPIEYNGYVNSSIYFSFGFSGLLWGWLSDYIERKRWLSRTISRKLFQSLALFGASFCLAMVPVAGCSIYGFTNAIASLPGFLAPLMVGMLLDRSDAEPMQQWNILFWVSSAISATGAIVFILGANSNLEKWGRASDMLDMAVQSKGDYGKVVDQVDVVMDMNNNDEHKSNE</sequence>
<feature type="transmembrane region" description="Helical" evidence="5">
    <location>
        <begin position="161"/>
        <end position="182"/>
    </location>
</feature>
<dbReference type="AlphaFoldDB" id="A0A9Q0MDB7"/>
<feature type="transmembrane region" description="Helical" evidence="5">
    <location>
        <begin position="397"/>
        <end position="413"/>
    </location>
</feature>
<dbReference type="GO" id="GO:0022857">
    <property type="term" value="F:transmembrane transporter activity"/>
    <property type="evidence" value="ECO:0007669"/>
    <property type="project" value="InterPro"/>
</dbReference>
<evidence type="ECO:0000256" key="2">
    <source>
        <dbReference type="ARBA" id="ARBA00022692"/>
    </source>
</evidence>
<dbReference type="PANTHER" id="PTHR11662">
    <property type="entry name" value="SOLUTE CARRIER FAMILY 17"/>
    <property type="match status" value="1"/>
</dbReference>
<name>A0A9Q0MDB7_BLOTA</name>
<reference evidence="7" key="1">
    <citation type="submission" date="2022-12" db="EMBL/GenBank/DDBJ databases">
        <title>Genome assemblies of Blomia tropicalis.</title>
        <authorList>
            <person name="Cui Y."/>
        </authorList>
    </citation>
    <scope>NUCLEOTIDE SEQUENCE</scope>
    <source>
        <tissue evidence="7">Adult mites</tissue>
    </source>
</reference>
<dbReference type="EMBL" id="JAPWDV010000001">
    <property type="protein sequence ID" value="KAJ6223369.1"/>
    <property type="molecule type" value="Genomic_DNA"/>
</dbReference>
<dbReference type="InterPro" id="IPR011701">
    <property type="entry name" value="MFS"/>
</dbReference>
<dbReference type="InterPro" id="IPR020846">
    <property type="entry name" value="MFS_dom"/>
</dbReference>
<dbReference type="OMA" id="EQWNTIF"/>
<dbReference type="Pfam" id="PF07690">
    <property type="entry name" value="MFS_1"/>
    <property type="match status" value="1"/>
</dbReference>
<keyword evidence="2 5" id="KW-0812">Transmembrane</keyword>
<keyword evidence="3 5" id="KW-1133">Transmembrane helix</keyword>
<feature type="transmembrane region" description="Helical" evidence="5">
    <location>
        <begin position="229"/>
        <end position="248"/>
    </location>
</feature>
<dbReference type="GO" id="GO:0016020">
    <property type="term" value="C:membrane"/>
    <property type="evidence" value="ECO:0007669"/>
    <property type="project" value="UniProtKB-SubCell"/>
</dbReference>
<accession>A0A9Q0MDB7</accession>
<feature type="transmembrane region" description="Helical" evidence="5">
    <location>
        <begin position="329"/>
        <end position="348"/>
    </location>
</feature>
<feature type="transmembrane region" description="Helical" evidence="5">
    <location>
        <begin position="134"/>
        <end position="155"/>
    </location>
</feature>
<dbReference type="Gene3D" id="1.20.1250.20">
    <property type="entry name" value="MFS general substrate transporter like domains"/>
    <property type="match status" value="2"/>
</dbReference>
<evidence type="ECO:0000256" key="1">
    <source>
        <dbReference type="ARBA" id="ARBA00004141"/>
    </source>
</evidence>
<protein>
    <recommendedName>
        <fullName evidence="6">Major facilitator superfamily (MFS) profile domain-containing protein</fullName>
    </recommendedName>
</protein>
<feature type="transmembrane region" description="Helical" evidence="5">
    <location>
        <begin position="12"/>
        <end position="29"/>
    </location>
</feature>
<feature type="transmembrane region" description="Helical" evidence="5">
    <location>
        <begin position="194"/>
        <end position="217"/>
    </location>
</feature>
<dbReference type="InterPro" id="IPR050382">
    <property type="entry name" value="MFS_Na/Anion_cotransporter"/>
</dbReference>
<evidence type="ECO:0000259" key="6">
    <source>
        <dbReference type="PROSITE" id="PS50850"/>
    </source>
</evidence>
<dbReference type="SUPFAM" id="SSF103473">
    <property type="entry name" value="MFS general substrate transporter"/>
    <property type="match status" value="1"/>
</dbReference>
<keyword evidence="8" id="KW-1185">Reference proteome</keyword>
<feature type="transmembrane region" description="Helical" evidence="5">
    <location>
        <begin position="425"/>
        <end position="445"/>
    </location>
</feature>
<dbReference type="InterPro" id="IPR036259">
    <property type="entry name" value="MFS_trans_sf"/>
</dbReference>
<evidence type="ECO:0000256" key="4">
    <source>
        <dbReference type="ARBA" id="ARBA00023136"/>
    </source>
</evidence>
<keyword evidence="4 5" id="KW-0472">Membrane</keyword>
<organism evidence="7 8">
    <name type="scientific">Blomia tropicalis</name>
    <name type="common">Mite</name>
    <dbReference type="NCBI Taxonomy" id="40697"/>
    <lineage>
        <taxon>Eukaryota</taxon>
        <taxon>Metazoa</taxon>
        <taxon>Ecdysozoa</taxon>
        <taxon>Arthropoda</taxon>
        <taxon>Chelicerata</taxon>
        <taxon>Arachnida</taxon>
        <taxon>Acari</taxon>
        <taxon>Acariformes</taxon>
        <taxon>Sarcoptiformes</taxon>
        <taxon>Astigmata</taxon>
        <taxon>Glycyphagoidea</taxon>
        <taxon>Echimyopodidae</taxon>
        <taxon>Blomia</taxon>
    </lineage>
</organism>
<feature type="domain" description="Major facilitator superfamily (MFS) profile" evidence="6">
    <location>
        <begin position="20"/>
        <end position="492"/>
    </location>
</feature>
<evidence type="ECO:0000313" key="7">
    <source>
        <dbReference type="EMBL" id="KAJ6223369.1"/>
    </source>
</evidence>
<evidence type="ECO:0000256" key="5">
    <source>
        <dbReference type="SAM" id="Phobius"/>
    </source>
</evidence>
<feature type="transmembrane region" description="Helical" evidence="5">
    <location>
        <begin position="291"/>
        <end position="309"/>
    </location>
</feature>
<dbReference type="PROSITE" id="PS50850">
    <property type="entry name" value="MFS"/>
    <property type="match status" value="1"/>
</dbReference>
<dbReference type="PANTHER" id="PTHR11662:SF399">
    <property type="entry name" value="FI19708P1-RELATED"/>
    <property type="match status" value="1"/>
</dbReference>
<dbReference type="GO" id="GO:0006820">
    <property type="term" value="P:monoatomic anion transport"/>
    <property type="evidence" value="ECO:0007669"/>
    <property type="project" value="TreeGrafter"/>
</dbReference>